<evidence type="ECO:0000256" key="5">
    <source>
        <dbReference type="ARBA" id="ARBA00022679"/>
    </source>
</evidence>
<comment type="cofactor">
    <cofactor evidence="1">
        <name>pyridoxal 5'-phosphate</name>
        <dbReference type="ChEBI" id="CHEBI:597326"/>
    </cofactor>
</comment>
<dbReference type="FunFam" id="3.40.640.10:FF:000084">
    <property type="entry name" value="IscS-like cysteine desulfurase"/>
    <property type="match status" value="1"/>
</dbReference>
<dbReference type="InterPro" id="IPR000192">
    <property type="entry name" value="Aminotrans_V_dom"/>
</dbReference>
<dbReference type="GO" id="GO:0031071">
    <property type="term" value="F:cysteine desulfurase activity"/>
    <property type="evidence" value="ECO:0007669"/>
    <property type="project" value="UniProtKB-EC"/>
</dbReference>
<evidence type="ECO:0000256" key="11">
    <source>
        <dbReference type="ARBA" id="ARBA00031911"/>
    </source>
</evidence>
<dbReference type="Gene3D" id="3.90.1150.10">
    <property type="entry name" value="Aspartate Aminotransferase, domain 1"/>
    <property type="match status" value="1"/>
</dbReference>
<dbReference type="AlphaFoldDB" id="A0A2T3N2W1"/>
<dbReference type="GO" id="GO:0046872">
    <property type="term" value="F:metal ion binding"/>
    <property type="evidence" value="ECO:0007669"/>
    <property type="project" value="UniProtKB-KW"/>
</dbReference>
<comment type="caution">
    <text evidence="14">The sequence shown here is derived from an EMBL/GenBank/DDBJ whole genome shotgun (WGS) entry which is preliminary data.</text>
</comment>
<keyword evidence="8" id="KW-0408">Iron</keyword>
<dbReference type="PIRSF" id="PIRSF005572">
    <property type="entry name" value="NifS"/>
    <property type="match status" value="1"/>
</dbReference>
<dbReference type="InterPro" id="IPR015424">
    <property type="entry name" value="PyrdxlP-dep_Trfase"/>
</dbReference>
<dbReference type="SUPFAM" id="SSF53383">
    <property type="entry name" value="PLP-dependent transferases"/>
    <property type="match status" value="1"/>
</dbReference>
<keyword evidence="10" id="KW-0535">Nitrogen fixation</keyword>
<evidence type="ECO:0000256" key="9">
    <source>
        <dbReference type="ARBA" id="ARBA00023014"/>
    </source>
</evidence>
<evidence type="ECO:0000256" key="6">
    <source>
        <dbReference type="ARBA" id="ARBA00022723"/>
    </source>
</evidence>
<protein>
    <recommendedName>
        <fullName evidence="4">cysteine desulfurase</fullName>
        <ecNumber evidence="4">2.8.1.7</ecNumber>
    </recommendedName>
    <alternativeName>
        <fullName evidence="11">Nitrogenase metalloclusters biosynthesis protein NifS</fullName>
    </alternativeName>
</protein>
<name>A0A2T3N2W1_9GAMM</name>
<proteinExistence type="inferred from homology"/>
<dbReference type="InterPro" id="IPR015422">
    <property type="entry name" value="PyrdxlP-dep_Trfase_small"/>
</dbReference>
<evidence type="ECO:0000256" key="3">
    <source>
        <dbReference type="ARBA" id="ARBA00006490"/>
    </source>
</evidence>
<evidence type="ECO:0000313" key="14">
    <source>
        <dbReference type="EMBL" id="PSW06709.1"/>
    </source>
</evidence>
<dbReference type="EC" id="2.8.1.7" evidence="4"/>
<comment type="catalytic activity">
    <reaction evidence="12">
        <text>(sulfur carrier)-H + L-cysteine = (sulfur carrier)-SH + L-alanine</text>
        <dbReference type="Rhea" id="RHEA:43892"/>
        <dbReference type="Rhea" id="RHEA-COMP:14737"/>
        <dbReference type="Rhea" id="RHEA-COMP:14739"/>
        <dbReference type="ChEBI" id="CHEBI:29917"/>
        <dbReference type="ChEBI" id="CHEBI:35235"/>
        <dbReference type="ChEBI" id="CHEBI:57972"/>
        <dbReference type="ChEBI" id="CHEBI:64428"/>
        <dbReference type="EC" id="2.8.1.7"/>
    </reaction>
</comment>
<dbReference type="OrthoDB" id="9804366at2"/>
<organism evidence="14 15">
    <name type="scientific">Photobacterium lipolyticum</name>
    <dbReference type="NCBI Taxonomy" id="266810"/>
    <lineage>
        <taxon>Bacteria</taxon>
        <taxon>Pseudomonadati</taxon>
        <taxon>Pseudomonadota</taxon>
        <taxon>Gammaproteobacteria</taxon>
        <taxon>Vibrionales</taxon>
        <taxon>Vibrionaceae</taxon>
        <taxon>Photobacterium</taxon>
    </lineage>
</organism>
<dbReference type="PANTHER" id="PTHR11601">
    <property type="entry name" value="CYSTEINE DESULFURYLASE FAMILY MEMBER"/>
    <property type="match status" value="1"/>
</dbReference>
<dbReference type="InterPro" id="IPR016454">
    <property type="entry name" value="Cysteine_dSase"/>
</dbReference>
<dbReference type="GO" id="GO:0008483">
    <property type="term" value="F:transaminase activity"/>
    <property type="evidence" value="ECO:0007669"/>
    <property type="project" value="UniProtKB-KW"/>
</dbReference>
<keyword evidence="9" id="KW-0411">Iron-sulfur</keyword>
<keyword evidence="14" id="KW-0032">Aminotransferase</keyword>
<keyword evidence="7" id="KW-0663">Pyridoxal phosphate</keyword>
<evidence type="ECO:0000313" key="15">
    <source>
        <dbReference type="Proteomes" id="UP000240904"/>
    </source>
</evidence>
<accession>A0A2T3N2W1</accession>
<keyword evidence="15" id="KW-1185">Reference proteome</keyword>
<dbReference type="PANTHER" id="PTHR11601:SF34">
    <property type="entry name" value="CYSTEINE DESULFURASE"/>
    <property type="match status" value="1"/>
</dbReference>
<dbReference type="RefSeq" id="WP_107282073.1">
    <property type="nucleotide sequence ID" value="NZ_PYMC01000002.1"/>
</dbReference>
<feature type="domain" description="Aminotransferase class V" evidence="13">
    <location>
        <begin position="5"/>
        <end position="373"/>
    </location>
</feature>
<evidence type="ECO:0000256" key="4">
    <source>
        <dbReference type="ARBA" id="ARBA00012239"/>
    </source>
</evidence>
<evidence type="ECO:0000256" key="1">
    <source>
        <dbReference type="ARBA" id="ARBA00001933"/>
    </source>
</evidence>
<dbReference type="EMBL" id="PYMC01000002">
    <property type="protein sequence ID" value="PSW06709.1"/>
    <property type="molecule type" value="Genomic_DNA"/>
</dbReference>
<comment type="function">
    <text evidence="2">Catalyzes the removal of elemental sulfur atoms from cysteine to produce alanine. Seems to participate in the biosynthesis of the nitrogenase metalloclusters by providing the inorganic sulfur required for the Fe-S core formation.</text>
</comment>
<dbReference type="InterPro" id="IPR015421">
    <property type="entry name" value="PyrdxlP-dep_Trfase_major"/>
</dbReference>
<keyword evidence="5 14" id="KW-0808">Transferase</keyword>
<evidence type="ECO:0000256" key="12">
    <source>
        <dbReference type="ARBA" id="ARBA00050776"/>
    </source>
</evidence>
<evidence type="ECO:0000256" key="7">
    <source>
        <dbReference type="ARBA" id="ARBA00022898"/>
    </source>
</evidence>
<reference evidence="14 15" key="1">
    <citation type="submission" date="2018-03" db="EMBL/GenBank/DDBJ databases">
        <title>Whole genome sequencing of Histamine producing bacteria.</title>
        <authorList>
            <person name="Butler K."/>
        </authorList>
    </citation>
    <scope>NUCLEOTIDE SEQUENCE [LARGE SCALE GENOMIC DNA]</scope>
    <source>
        <strain evidence="14 15">DSM 16190</strain>
    </source>
</reference>
<keyword evidence="6" id="KW-0479">Metal-binding</keyword>
<sequence length="401" mass="43729">MSLGYFDYNATTPLSDGVQQAVQEAMQIFANPSARYQKSQQAKQLIQSARIGMGNLLGCAADEILFTSGGTESNNLAIRSVLDRFPSNHLAQQHVITTAMEHPSVLELLRWYQAEYGLQVSYIKPDYEGRVSVEAINTAITAQTCLISLMAINNETGTIQPFEAVAELARQHGIHCHIDAVQAVGKIPLNCHELGVHTLAFSGHKFHSPKGIGGLFCHSGCTLAPLFHGGGQEGGLRSGTENTLGLSGLATAANECYEHLEQQFRHYEKLRCLALNSLRQHQVAFTCNGATTDIHQAPWTLNISLKGIRAESLAARLDLCHNISVSLGSACNNNKTQRRSHVLTAMGLSDQQIDSAIRISFGRFTLPEDIDHLAAAIASEVQVLLRMAPARRQEQESVYES</sequence>
<dbReference type="Proteomes" id="UP000240904">
    <property type="component" value="Unassembled WGS sequence"/>
</dbReference>
<evidence type="ECO:0000256" key="10">
    <source>
        <dbReference type="ARBA" id="ARBA00023231"/>
    </source>
</evidence>
<gene>
    <name evidence="14" type="ORF">C9I89_04020</name>
</gene>
<comment type="similarity">
    <text evidence="3">Belongs to the class-V pyridoxal-phosphate-dependent aminotransferase family. NifS/IscS subfamily.</text>
</comment>
<dbReference type="Gene3D" id="3.40.640.10">
    <property type="entry name" value="Type I PLP-dependent aspartate aminotransferase-like (Major domain)"/>
    <property type="match status" value="1"/>
</dbReference>
<evidence type="ECO:0000256" key="2">
    <source>
        <dbReference type="ARBA" id="ARBA00003120"/>
    </source>
</evidence>
<evidence type="ECO:0000259" key="13">
    <source>
        <dbReference type="Pfam" id="PF00266"/>
    </source>
</evidence>
<dbReference type="Pfam" id="PF00266">
    <property type="entry name" value="Aminotran_5"/>
    <property type="match status" value="1"/>
</dbReference>
<dbReference type="GO" id="GO:0051536">
    <property type="term" value="F:iron-sulfur cluster binding"/>
    <property type="evidence" value="ECO:0007669"/>
    <property type="project" value="UniProtKB-KW"/>
</dbReference>
<evidence type="ECO:0000256" key="8">
    <source>
        <dbReference type="ARBA" id="ARBA00023004"/>
    </source>
</evidence>
<dbReference type="Gene3D" id="1.10.260.50">
    <property type="match status" value="1"/>
</dbReference>